<sequence>TFWGQQNKRANQIAKEGGKVDVPTRVKQAMTEDPPEADEPKELETLLCANKEA</sequence>
<dbReference type="EMBL" id="CAJVQB010169167">
    <property type="protein sequence ID" value="CAG8857300.1"/>
    <property type="molecule type" value="Genomic_DNA"/>
</dbReference>
<evidence type="ECO:0000256" key="1">
    <source>
        <dbReference type="SAM" id="MobiDB-lite"/>
    </source>
</evidence>
<organism evidence="2 3">
    <name type="scientific">Gigaspora margarita</name>
    <dbReference type="NCBI Taxonomy" id="4874"/>
    <lineage>
        <taxon>Eukaryota</taxon>
        <taxon>Fungi</taxon>
        <taxon>Fungi incertae sedis</taxon>
        <taxon>Mucoromycota</taxon>
        <taxon>Glomeromycotina</taxon>
        <taxon>Glomeromycetes</taxon>
        <taxon>Diversisporales</taxon>
        <taxon>Gigasporaceae</taxon>
        <taxon>Gigaspora</taxon>
    </lineage>
</organism>
<keyword evidence="3" id="KW-1185">Reference proteome</keyword>
<comment type="caution">
    <text evidence="2">The sequence shown here is derived from an EMBL/GenBank/DDBJ whole genome shotgun (WGS) entry which is preliminary data.</text>
</comment>
<evidence type="ECO:0000313" key="3">
    <source>
        <dbReference type="Proteomes" id="UP000789901"/>
    </source>
</evidence>
<feature type="non-terminal residue" evidence="2">
    <location>
        <position position="53"/>
    </location>
</feature>
<name>A0ABN7XQF3_GIGMA</name>
<feature type="compositionally biased region" description="Polar residues" evidence="1">
    <location>
        <begin position="1"/>
        <end position="10"/>
    </location>
</feature>
<reference evidence="2 3" key="1">
    <citation type="submission" date="2021-06" db="EMBL/GenBank/DDBJ databases">
        <authorList>
            <person name="Kallberg Y."/>
            <person name="Tangrot J."/>
            <person name="Rosling A."/>
        </authorList>
    </citation>
    <scope>NUCLEOTIDE SEQUENCE [LARGE SCALE GENOMIC DNA]</scope>
    <source>
        <strain evidence="2 3">120-4 pot B 10/14</strain>
    </source>
</reference>
<protein>
    <submittedName>
        <fullName evidence="2">35663_t:CDS:1</fullName>
    </submittedName>
</protein>
<gene>
    <name evidence="2" type="ORF">GMARGA_LOCUS46121</name>
</gene>
<dbReference type="Proteomes" id="UP000789901">
    <property type="component" value="Unassembled WGS sequence"/>
</dbReference>
<feature type="region of interest" description="Disordered" evidence="1">
    <location>
        <begin position="1"/>
        <end position="21"/>
    </location>
</feature>
<proteinExistence type="predicted"/>
<accession>A0ABN7XQF3</accession>
<evidence type="ECO:0000313" key="2">
    <source>
        <dbReference type="EMBL" id="CAG8857300.1"/>
    </source>
</evidence>
<feature type="non-terminal residue" evidence="2">
    <location>
        <position position="1"/>
    </location>
</feature>